<accession>A0A2P2QWC0</accession>
<sequence length="39" mass="4322">MQSCQMYWLPSAIGLETPPPITKTLSFGCTFLYVANTNP</sequence>
<name>A0A2P2QWC0_RHIMU</name>
<protein>
    <submittedName>
        <fullName evidence="1">Uncharacterized protein</fullName>
    </submittedName>
</protein>
<evidence type="ECO:0000313" key="1">
    <source>
        <dbReference type="EMBL" id="MBX71255.1"/>
    </source>
</evidence>
<dbReference type="EMBL" id="GGEC01090771">
    <property type="protein sequence ID" value="MBX71255.1"/>
    <property type="molecule type" value="Transcribed_RNA"/>
</dbReference>
<organism evidence="1">
    <name type="scientific">Rhizophora mucronata</name>
    <name type="common">Asiatic mangrove</name>
    <dbReference type="NCBI Taxonomy" id="61149"/>
    <lineage>
        <taxon>Eukaryota</taxon>
        <taxon>Viridiplantae</taxon>
        <taxon>Streptophyta</taxon>
        <taxon>Embryophyta</taxon>
        <taxon>Tracheophyta</taxon>
        <taxon>Spermatophyta</taxon>
        <taxon>Magnoliopsida</taxon>
        <taxon>eudicotyledons</taxon>
        <taxon>Gunneridae</taxon>
        <taxon>Pentapetalae</taxon>
        <taxon>rosids</taxon>
        <taxon>fabids</taxon>
        <taxon>Malpighiales</taxon>
        <taxon>Rhizophoraceae</taxon>
        <taxon>Rhizophora</taxon>
    </lineage>
</organism>
<dbReference type="AlphaFoldDB" id="A0A2P2QWC0"/>
<proteinExistence type="predicted"/>
<reference evidence="1" key="1">
    <citation type="submission" date="2018-02" db="EMBL/GenBank/DDBJ databases">
        <title>Rhizophora mucronata_Transcriptome.</title>
        <authorList>
            <person name="Meera S.P."/>
            <person name="Sreeshan A."/>
            <person name="Augustine A."/>
        </authorList>
    </citation>
    <scope>NUCLEOTIDE SEQUENCE</scope>
    <source>
        <tissue evidence="1">Leaf</tissue>
    </source>
</reference>